<evidence type="ECO:0000313" key="2">
    <source>
        <dbReference type="Proteomes" id="UP000650081"/>
    </source>
</evidence>
<reference evidence="1" key="1">
    <citation type="submission" date="2020-08" db="EMBL/GenBank/DDBJ databases">
        <title>Lewinella bacteria from marine environments.</title>
        <authorList>
            <person name="Zhong Y."/>
        </authorList>
    </citation>
    <scope>NUCLEOTIDE SEQUENCE</scope>
    <source>
        <strain evidence="1">KCTC 42187</strain>
    </source>
</reference>
<protein>
    <submittedName>
        <fullName evidence="1">Uncharacterized protein</fullName>
    </submittedName>
</protein>
<sequence>MLLFVFLGLGAVIFLAVFVDAMAASTWEEDGADFSGLFNQQLPPAAADRQTMGNSRTGTTPLEDPATLFDDAELEEASTAFSNQANNTVAARQAQLSNSTWWNDKLFTIQFGPEGTYGTYHNGNSGFYLTQVDAAGQFHGSFVAGDGTMGTLYFQLPYDQNYLILHFVNGITGLQGSFELQRQ</sequence>
<dbReference type="RefSeq" id="WP_187464899.1">
    <property type="nucleotide sequence ID" value="NZ_JACSIT010000037.1"/>
</dbReference>
<dbReference type="Proteomes" id="UP000650081">
    <property type="component" value="Unassembled WGS sequence"/>
</dbReference>
<accession>A0A923PKA2</accession>
<comment type="caution">
    <text evidence="1">The sequence shown here is derived from an EMBL/GenBank/DDBJ whole genome shotgun (WGS) entry which is preliminary data.</text>
</comment>
<organism evidence="1 2">
    <name type="scientific">Neolewinella lacunae</name>
    <dbReference type="NCBI Taxonomy" id="1517758"/>
    <lineage>
        <taxon>Bacteria</taxon>
        <taxon>Pseudomonadati</taxon>
        <taxon>Bacteroidota</taxon>
        <taxon>Saprospiria</taxon>
        <taxon>Saprospirales</taxon>
        <taxon>Lewinellaceae</taxon>
        <taxon>Neolewinella</taxon>
    </lineage>
</organism>
<name>A0A923PKA2_9BACT</name>
<keyword evidence="2" id="KW-1185">Reference proteome</keyword>
<dbReference type="EMBL" id="JACSIT010000037">
    <property type="protein sequence ID" value="MBC6992763.1"/>
    <property type="molecule type" value="Genomic_DNA"/>
</dbReference>
<dbReference type="AlphaFoldDB" id="A0A923PKA2"/>
<proteinExistence type="predicted"/>
<evidence type="ECO:0000313" key="1">
    <source>
        <dbReference type="EMBL" id="MBC6992763.1"/>
    </source>
</evidence>
<gene>
    <name evidence="1" type="ORF">H9S92_01190</name>
</gene>